<name>A0A8T0NLX5_PANVG</name>
<keyword evidence="1" id="KW-0378">Hydrolase</keyword>
<reference evidence="4" key="1">
    <citation type="submission" date="2020-05" db="EMBL/GenBank/DDBJ databases">
        <title>WGS assembly of Panicum virgatum.</title>
        <authorList>
            <person name="Lovell J.T."/>
            <person name="Jenkins J."/>
            <person name="Shu S."/>
            <person name="Juenger T.E."/>
            <person name="Schmutz J."/>
        </authorList>
    </citation>
    <scope>NUCLEOTIDE SEQUENCE</scope>
    <source>
        <strain evidence="4">AP13</strain>
    </source>
</reference>
<organism evidence="4 5">
    <name type="scientific">Panicum virgatum</name>
    <name type="common">Blackwell switchgrass</name>
    <dbReference type="NCBI Taxonomy" id="38727"/>
    <lineage>
        <taxon>Eukaryota</taxon>
        <taxon>Viridiplantae</taxon>
        <taxon>Streptophyta</taxon>
        <taxon>Embryophyta</taxon>
        <taxon>Tracheophyta</taxon>
        <taxon>Spermatophyta</taxon>
        <taxon>Magnoliopsida</taxon>
        <taxon>Liliopsida</taxon>
        <taxon>Poales</taxon>
        <taxon>Poaceae</taxon>
        <taxon>PACMAD clade</taxon>
        <taxon>Panicoideae</taxon>
        <taxon>Panicodae</taxon>
        <taxon>Paniceae</taxon>
        <taxon>Panicinae</taxon>
        <taxon>Panicum</taxon>
        <taxon>Panicum sect. Hiantes</taxon>
    </lineage>
</organism>
<dbReference type="Pfam" id="PF00561">
    <property type="entry name" value="Abhydrolase_1"/>
    <property type="match status" value="1"/>
</dbReference>
<dbReference type="SUPFAM" id="SSF53474">
    <property type="entry name" value="alpha/beta-Hydrolases"/>
    <property type="match status" value="1"/>
</dbReference>
<dbReference type="Gene3D" id="3.40.50.1820">
    <property type="entry name" value="alpha/beta hydrolase"/>
    <property type="match status" value="1"/>
</dbReference>
<gene>
    <name evidence="4" type="ORF">PVAP13_9KG146585</name>
</gene>
<dbReference type="InterPro" id="IPR000639">
    <property type="entry name" value="Epox_hydrolase-like"/>
</dbReference>
<dbReference type="InterPro" id="IPR000073">
    <property type="entry name" value="AB_hydrolase_1"/>
</dbReference>
<evidence type="ECO:0000256" key="2">
    <source>
        <dbReference type="ARBA" id="ARBA00038334"/>
    </source>
</evidence>
<feature type="domain" description="AB hydrolase-1" evidence="3">
    <location>
        <begin position="23"/>
        <end position="133"/>
    </location>
</feature>
<protein>
    <recommendedName>
        <fullName evidence="3">AB hydrolase-1 domain-containing protein</fullName>
    </recommendedName>
</protein>
<evidence type="ECO:0000259" key="3">
    <source>
        <dbReference type="Pfam" id="PF00561"/>
    </source>
</evidence>
<comment type="similarity">
    <text evidence="2">Belongs to the AB hydrolase superfamily. Epoxide hydrolase family.</text>
</comment>
<comment type="caution">
    <text evidence="4">The sequence shown here is derived from an EMBL/GenBank/DDBJ whole genome shotgun (WGS) entry which is preliminary data.</text>
</comment>
<dbReference type="AlphaFoldDB" id="A0A8T0NLX5"/>
<dbReference type="PRINTS" id="PR00412">
    <property type="entry name" value="EPOXHYDRLASE"/>
</dbReference>
<accession>A0A8T0NLX5</accession>
<dbReference type="PANTHER" id="PTHR43329">
    <property type="entry name" value="EPOXIDE HYDROLASE"/>
    <property type="match status" value="1"/>
</dbReference>
<evidence type="ECO:0000256" key="1">
    <source>
        <dbReference type="ARBA" id="ARBA00022801"/>
    </source>
</evidence>
<dbReference type="InterPro" id="IPR029058">
    <property type="entry name" value="AB_hydrolase_fold"/>
</dbReference>
<dbReference type="Proteomes" id="UP000823388">
    <property type="component" value="Chromosome 9K"/>
</dbReference>
<dbReference type="PRINTS" id="PR00111">
    <property type="entry name" value="ABHYDROLASE"/>
</dbReference>
<dbReference type="GO" id="GO:0016787">
    <property type="term" value="F:hydrolase activity"/>
    <property type="evidence" value="ECO:0007669"/>
    <property type="project" value="UniProtKB-KW"/>
</dbReference>
<keyword evidence="5" id="KW-1185">Reference proteome</keyword>
<evidence type="ECO:0000313" key="5">
    <source>
        <dbReference type="Proteomes" id="UP000823388"/>
    </source>
</evidence>
<evidence type="ECO:0000313" key="4">
    <source>
        <dbReference type="EMBL" id="KAG2548116.1"/>
    </source>
</evidence>
<sequence length="286" mass="32074">MEQQIEHRHIPIRGLNLHVAHAGKAVAAAGYRAVAPDWRGYGLSDQPPVEEEVSYDDLLDDLLGILDALSVPKAFLVGKDFGAVPAYDFALRHPDRVCGVMCLGIPFTPFTSSFAAMPEGFYMLRWLEPGRAEADFDRYDVKRVMRTIYILFSSSEIPIAKEDQEITDLADLSTPLPEWFSEEDLAVYASLYEKSGFRLPAEDAIQRHTVVDPKFQVPVFVVMGEKDYVYKLFESVLKDGTMGMFAPDLKIAYVPEGSHFVQEQFPDKVNELLIGFLKDHPVPVAA</sequence>
<proteinExistence type="inferred from homology"/>
<dbReference type="EMBL" id="CM029053">
    <property type="protein sequence ID" value="KAG2548116.1"/>
    <property type="molecule type" value="Genomic_DNA"/>
</dbReference>